<dbReference type="Gene3D" id="3.90.1310.10">
    <property type="entry name" value="Penicillin-binding protein 2a (Domain 2)"/>
    <property type="match status" value="1"/>
</dbReference>
<feature type="domain" description="Penicillin-binding protein transpeptidase" evidence="12">
    <location>
        <begin position="376"/>
        <end position="704"/>
    </location>
</feature>
<evidence type="ECO:0000259" key="12">
    <source>
        <dbReference type="Pfam" id="PF00905"/>
    </source>
</evidence>
<dbReference type="Pfam" id="PF00905">
    <property type="entry name" value="Transpeptidase"/>
    <property type="match status" value="1"/>
</dbReference>
<reference evidence="14 16" key="1">
    <citation type="submission" date="2015-09" db="EMBL/GenBank/DDBJ databases">
        <authorList>
            <consortium name="Pathogen Informatics"/>
        </authorList>
    </citation>
    <scope>NUCLEOTIDE SEQUENCE [LARGE SCALE GENOMIC DNA]</scope>
    <source>
        <strain evidence="14 16">2789STDY5608854</strain>
    </source>
</reference>
<evidence type="ECO:0000256" key="1">
    <source>
        <dbReference type="ARBA" id="ARBA00004167"/>
    </source>
</evidence>
<evidence type="ECO:0000256" key="9">
    <source>
        <dbReference type="ARBA" id="ARBA00023136"/>
    </source>
</evidence>
<dbReference type="Pfam" id="PF03717">
    <property type="entry name" value="PBP_dimer"/>
    <property type="match status" value="1"/>
</dbReference>
<evidence type="ECO:0000256" key="2">
    <source>
        <dbReference type="ARBA" id="ARBA00004236"/>
    </source>
</evidence>
<feature type="domain" description="Penicillin-binding protein dimerisation" evidence="13">
    <location>
        <begin position="53"/>
        <end position="325"/>
    </location>
</feature>
<dbReference type="SUPFAM" id="SSF56601">
    <property type="entry name" value="beta-lactamase/transpeptidase-like"/>
    <property type="match status" value="1"/>
</dbReference>
<evidence type="ECO:0000313" key="15">
    <source>
        <dbReference type="EMBL" id="MSB49254.1"/>
    </source>
</evidence>
<comment type="similarity">
    <text evidence="3">Belongs to the transpeptidase family.</text>
</comment>
<evidence type="ECO:0000256" key="4">
    <source>
        <dbReference type="ARBA" id="ARBA00022475"/>
    </source>
</evidence>
<evidence type="ECO:0000259" key="13">
    <source>
        <dbReference type="Pfam" id="PF03717"/>
    </source>
</evidence>
<keyword evidence="10" id="KW-0961">Cell wall biogenesis/degradation</keyword>
<evidence type="ECO:0000256" key="5">
    <source>
        <dbReference type="ARBA" id="ARBA00022692"/>
    </source>
</evidence>
<accession>A0A174QZL2</accession>
<keyword evidence="6" id="KW-0133">Cell shape</keyword>
<feature type="transmembrane region" description="Helical" evidence="11">
    <location>
        <begin position="12"/>
        <end position="31"/>
    </location>
</feature>
<keyword evidence="4" id="KW-1003">Cell membrane</keyword>
<dbReference type="Proteomes" id="UP000095746">
    <property type="component" value="Unassembled WGS sequence"/>
</dbReference>
<protein>
    <submittedName>
        <fullName evidence="14 15">Penicillin-binding protein</fullName>
    </submittedName>
</protein>
<dbReference type="InterPro" id="IPR012338">
    <property type="entry name" value="Beta-lactam/transpept-like"/>
</dbReference>
<dbReference type="InterPro" id="IPR005311">
    <property type="entry name" value="PBP_dimer"/>
</dbReference>
<dbReference type="InterPro" id="IPR001460">
    <property type="entry name" value="PCN-bd_Tpept"/>
</dbReference>
<dbReference type="GO" id="GO:0005886">
    <property type="term" value="C:plasma membrane"/>
    <property type="evidence" value="ECO:0007669"/>
    <property type="project" value="UniProtKB-SubCell"/>
</dbReference>
<dbReference type="Gene3D" id="3.40.710.10">
    <property type="entry name" value="DD-peptidase/beta-lactamase superfamily"/>
    <property type="match status" value="1"/>
</dbReference>
<keyword evidence="9 11" id="KW-0472">Membrane</keyword>
<gene>
    <name evidence="14" type="primary">penA</name>
    <name evidence="14" type="ORF">ERS852411_03590</name>
    <name evidence="15" type="ORF">GKE90_11210</name>
</gene>
<reference evidence="15 17" key="2">
    <citation type="journal article" date="2019" name="Nat. Med.">
        <title>A library of human gut bacterial isolates paired with longitudinal multiomics data enables mechanistic microbiome research.</title>
        <authorList>
            <person name="Poyet M."/>
            <person name="Groussin M."/>
            <person name="Gibbons S.M."/>
            <person name="Avila-Pacheco J."/>
            <person name="Jiang X."/>
            <person name="Kearney S.M."/>
            <person name="Perrotta A.R."/>
            <person name="Berdy B."/>
            <person name="Zhao S."/>
            <person name="Lieberman T.D."/>
            <person name="Swanson P.K."/>
            <person name="Smith M."/>
            <person name="Roesemann S."/>
            <person name="Alexander J.E."/>
            <person name="Rich S.A."/>
            <person name="Livny J."/>
            <person name="Vlamakis H."/>
            <person name="Clish C."/>
            <person name="Bullock K."/>
            <person name="Deik A."/>
            <person name="Scott J."/>
            <person name="Pierce K.A."/>
            <person name="Xavier R.J."/>
            <person name="Alm E.J."/>
        </authorList>
    </citation>
    <scope>NUCLEOTIDE SEQUENCE [LARGE SCALE GENOMIC DNA]</scope>
    <source>
        <strain evidence="15 17">BIOML-A5</strain>
    </source>
</reference>
<dbReference type="GO" id="GO:0008658">
    <property type="term" value="F:penicillin binding"/>
    <property type="evidence" value="ECO:0007669"/>
    <property type="project" value="InterPro"/>
</dbReference>
<evidence type="ECO:0000256" key="3">
    <source>
        <dbReference type="ARBA" id="ARBA00007171"/>
    </source>
</evidence>
<keyword evidence="5 11" id="KW-0812">Transmembrane</keyword>
<evidence type="ECO:0000256" key="10">
    <source>
        <dbReference type="ARBA" id="ARBA00023316"/>
    </source>
</evidence>
<evidence type="ECO:0000256" key="8">
    <source>
        <dbReference type="ARBA" id="ARBA00022989"/>
    </source>
</evidence>
<keyword evidence="7" id="KW-0573">Peptidoglycan synthesis</keyword>
<evidence type="ECO:0000313" key="14">
    <source>
        <dbReference type="EMBL" id="CUP78624.1"/>
    </source>
</evidence>
<dbReference type="PANTHER" id="PTHR30627:SF2">
    <property type="entry name" value="PEPTIDOGLYCAN D,D-TRANSPEPTIDASE MRDA"/>
    <property type="match status" value="1"/>
</dbReference>
<dbReference type="GO" id="GO:0009252">
    <property type="term" value="P:peptidoglycan biosynthetic process"/>
    <property type="evidence" value="ECO:0007669"/>
    <property type="project" value="UniProtKB-KW"/>
</dbReference>
<dbReference type="PANTHER" id="PTHR30627">
    <property type="entry name" value="PEPTIDOGLYCAN D,D-TRANSPEPTIDASE"/>
    <property type="match status" value="1"/>
</dbReference>
<evidence type="ECO:0000256" key="7">
    <source>
        <dbReference type="ARBA" id="ARBA00022984"/>
    </source>
</evidence>
<sequence length="730" mass="80390">MEGRQFNRRTLAILVVLTALLLLFFGVLYNLQVLHVDDYRAQSVVKIANRKTVEAARGELLDRYGRSMVTNRATYQLTLNTGVMGEEAVRNANLLELLNICRDNGLTWTDTLAVSTAAPFTYTSDTPLAYEKEGGGVALTRLGRLLNALPMKKELKSSLNLPATEQVEAAKTLDDIPAGPTAEELIAALRTYFEIDPSWSDADARALIGVLYETNLRTYSINQQAYIFAQDVNIDVISAVKERRLTGVTIETTTVRQYNTVAAAHLLGHVGDIQSSNWDYYREQGYSMNDKVGIDGAENAFEEYLRGESGVQIQELSTSGKVVSEYWRIDPETGEEQIPKPGDNVLLTLDLRLQEKVEEILANTIETLESEDTGGGAVVVESVKTGEILTMASYPTYDLSRIYSDITLYNQLASDTELTPLLNRATQEFYYPGSTFKPLVAIAALEEGLTTPTEKIQDTGRLQLPEEEHYPYGDFHPQCWIYRQYGGNHGWEDLADALRDSCNIYFYTMGHRLGIDKIDEYASLFGLGEYTGIELPEVKGYVAGPATSEALGVEWYGGNLLNAAIGQDNTQVTPLQLANYIVTLLNGGDHFVPHLLKSVKSSDYSETVYEQQPEVKNHIALDPANVEAVKRGMWEVANDPKSTVDQYLSNLAVEVGAKTGSAQVGSADKEADAVFTLFAPYDDPEIVISIVVEGGASGGNLAQAAGEIVNYYFSAEHTVESVDAENTLLR</sequence>
<dbReference type="GO" id="GO:0071972">
    <property type="term" value="F:peptidoglycan L,D-transpeptidase activity"/>
    <property type="evidence" value="ECO:0007669"/>
    <property type="project" value="TreeGrafter"/>
</dbReference>
<keyword evidence="8 11" id="KW-1133">Transmembrane helix</keyword>
<evidence type="ECO:0000256" key="6">
    <source>
        <dbReference type="ARBA" id="ARBA00022960"/>
    </source>
</evidence>
<name>A0A174QZL2_FLAPL</name>
<dbReference type="Proteomes" id="UP000429811">
    <property type="component" value="Unassembled WGS sequence"/>
</dbReference>
<dbReference type="SUPFAM" id="SSF56519">
    <property type="entry name" value="Penicillin binding protein dimerisation domain"/>
    <property type="match status" value="1"/>
</dbReference>
<proteinExistence type="inferred from homology"/>
<dbReference type="GO" id="GO:0071555">
    <property type="term" value="P:cell wall organization"/>
    <property type="evidence" value="ECO:0007669"/>
    <property type="project" value="UniProtKB-KW"/>
</dbReference>
<dbReference type="EMBL" id="CYZT01000497">
    <property type="protein sequence ID" value="CUP78624.1"/>
    <property type="molecule type" value="Genomic_DNA"/>
</dbReference>
<evidence type="ECO:0000256" key="11">
    <source>
        <dbReference type="SAM" id="Phobius"/>
    </source>
</evidence>
<dbReference type="AlphaFoldDB" id="A0A174QZL2"/>
<dbReference type="GO" id="GO:0008360">
    <property type="term" value="P:regulation of cell shape"/>
    <property type="evidence" value="ECO:0007669"/>
    <property type="project" value="UniProtKB-KW"/>
</dbReference>
<evidence type="ECO:0000313" key="17">
    <source>
        <dbReference type="Proteomes" id="UP000429811"/>
    </source>
</evidence>
<comment type="subcellular location">
    <subcellularLocation>
        <location evidence="2">Cell membrane</location>
    </subcellularLocation>
    <subcellularLocation>
        <location evidence="1">Membrane</location>
        <topology evidence="1">Single-pass membrane protein</topology>
    </subcellularLocation>
</comment>
<evidence type="ECO:0000313" key="16">
    <source>
        <dbReference type="Proteomes" id="UP000095746"/>
    </source>
</evidence>
<dbReference type="RefSeq" id="WP_024723829.1">
    <property type="nucleotide sequence ID" value="NZ_BAABZG010000001.1"/>
</dbReference>
<organism evidence="14 16">
    <name type="scientific">Flavonifractor plautii</name>
    <name type="common">Fusobacterium plautii</name>
    <dbReference type="NCBI Taxonomy" id="292800"/>
    <lineage>
        <taxon>Bacteria</taxon>
        <taxon>Bacillati</taxon>
        <taxon>Bacillota</taxon>
        <taxon>Clostridia</taxon>
        <taxon>Eubacteriales</taxon>
        <taxon>Oscillospiraceae</taxon>
        <taxon>Flavonifractor</taxon>
    </lineage>
</organism>
<dbReference type="Gene3D" id="1.10.10.1230">
    <property type="entry name" value="Penicillin-binding protein, N-terminal non-catalytic domain, head sub-domain"/>
    <property type="match status" value="1"/>
</dbReference>
<dbReference type="InterPro" id="IPR050515">
    <property type="entry name" value="Beta-lactam/transpept"/>
</dbReference>
<dbReference type="InterPro" id="IPR036138">
    <property type="entry name" value="PBP_dimer_sf"/>
</dbReference>
<dbReference type="EMBL" id="WKPO01000013">
    <property type="protein sequence ID" value="MSB49254.1"/>
    <property type="molecule type" value="Genomic_DNA"/>
</dbReference>